<evidence type="ECO:0000313" key="3">
    <source>
        <dbReference type="RefSeq" id="XP_021823964.1"/>
    </source>
</evidence>
<dbReference type="GeneID" id="110765197"/>
<dbReference type="InterPro" id="IPR005135">
    <property type="entry name" value="Endo/exonuclease/phosphatase"/>
</dbReference>
<dbReference type="SUPFAM" id="SSF56219">
    <property type="entry name" value="DNase I-like"/>
    <property type="match status" value="1"/>
</dbReference>
<evidence type="ECO:0000259" key="1">
    <source>
        <dbReference type="Pfam" id="PF03372"/>
    </source>
</evidence>
<dbReference type="Proteomes" id="UP000515124">
    <property type="component" value="Unplaced"/>
</dbReference>
<gene>
    <name evidence="3" type="primary">LOC110765197</name>
</gene>
<accession>A0A6P5T9U6</accession>
<dbReference type="AlphaFoldDB" id="A0A6P5T9U6"/>
<evidence type="ECO:0000313" key="2">
    <source>
        <dbReference type="Proteomes" id="UP000515124"/>
    </source>
</evidence>
<protein>
    <submittedName>
        <fullName evidence="3">Uncharacterized protein LOC110765197</fullName>
    </submittedName>
</protein>
<dbReference type="PANTHER" id="PTHR35218:SF9">
    <property type="entry name" value="ENDONUCLEASE_EXONUCLEASE_PHOSPHATASE DOMAIN-CONTAINING PROTEIN"/>
    <property type="match status" value="1"/>
</dbReference>
<dbReference type="KEGG" id="pavi:110765197"/>
<dbReference type="Pfam" id="PF03372">
    <property type="entry name" value="Exo_endo_phos"/>
    <property type="match status" value="1"/>
</dbReference>
<dbReference type="Gene3D" id="3.60.10.10">
    <property type="entry name" value="Endonuclease/exonuclease/phosphatase"/>
    <property type="match status" value="1"/>
</dbReference>
<name>A0A6P5T9U6_PRUAV</name>
<feature type="domain" description="Endonuclease/exonuclease/phosphatase" evidence="1">
    <location>
        <begin position="6"/>
        <end position="218"/>
    </location>
</feature>
<sequence length="321" mass="36814">MDLVCWNVRGAACTSFRNNVVELIRTHHLDLLFICEPRISGKKALDMAKSLGFSSYEIVDPVGFSGGLWLLWNDNKINIQILGTTDQAITSCVSWHGQAPWILTTIYAKPCASKRAMLWDYLNFVASCHQLPWILAGDFNEMLFMEDKLGGANPCRLKGFNKWFTENDMIDLGYSGPKFTWTNNRVFERLDRAVCNLNWMQMFPDANVLHIPRTKSDHCPIKICLQSRQISSPIARPFRFEAMWMQHGNFKDFVTQKWGQIPGSALDKSYGLIPHLKQWNHNIFGHLKRKKTLILARLDGIQKALCHCQSTSLFMLEDSLV</sequence>
<dbReference type="PANTHER" id="PTHR35218">
    <property type="entry name" value="RNASE H DOMAIN-CONTAINING PROTEIN"/>
    <property type="match status" value="1"/>
</dbReference>
<organism evidence="2 3">
    <name type="scientific">Prunus avium</name>
    <name type="common">Cherry</name>
    <name type="synonym">Cerasus avium</name>
    <dbReference type="NCBI Taxonomy" id="42229"/>
    <lineage>
        <taxon>Eukaryota</taxon>
        <taxon>Viridiplantae</taxon>
        <taxon>Streptophyta</taxon>
        <taxon>Embryophyta</taxon>
        <taxon>Tracheophyta</taxon>
        <taxon>Spermatophyta</taxon>
        <taxon>Magnoliopsida</taxon>
        <taxon>eudicotyledons</taxon>
        <taxon>Gunneridae</taxon>
        <taxon>Pentapetalae</taxon>
        <taxon>rosids</taxon>
        <taxon>fabids</taxon>
        <taxon>Rosales</taxon>
        <taxon>Rosaceae</taxon>
        <taxon>Amygdaloideae</taxon>
        <taxon>Amygdaleae</taxon>
        <taxon>Prunus</taxon>
    </lineage>
</organism>
<keyword evidence="2" id="KW-1185">Reference proteome</keyword>
<reference evidence="3" key="1">
    <citation type="submission" date="2025-08" db="UniProtKB">
        <authorList>
            <consortium name="RefSeq"/>
        </authorList>
    </citation>
    <scope>IDENTIFICATION</scope>
</reference>
<dbReference type="GO" id="GO:0003824">
    <property type="term" value="F:catalytic activity"/>
    <property type="evidence" value="ECO:0007669"/>
    <property type="project" value="InterPro"/>
</dbReference>
<proteinExistence type="predicted"/>
<dbReference type="RefSeq" id="XP_021823964.1">
    <property type="nucleotide sequence ID" value="XM_021968272.1"/>
</dbReference>
<dbReference type="InterPro" id="IPR036691">
    <property type="entry name" value="Endo/exonu/phosph_ase_sf"/>
</dbReference>